<evidence type="ECO:0000256" key="1">
    <source>
        <dbReference type="SAM" id="MobiDB-lite"/>
    </source>
</evidence>
<reference evidence="4" key="1">
    <citation type="journal article" date="2013" name="Nature">
        <title>Pan genome of the phytoplankton Emiliania underpins its global distribution.</title>
        <authorList>
            <person name="Read B.A."/>
            <person name="Kegel J."/>
            <person name="Klute M.J."/>
            <person name="Kuo A."/>
            <person name="Lefebvre S.C."/>
            <person name="Maumus F."/>
            <person name="Mayer C."/>
            <person name="Miller J."/>
            <person name="Monier A."/>
            <person name="Salamov A."/>
            <person name="Young J."/>
            <person name="Aguilar M."/>
            <person name="Claverie J.M."/>
            <person name="Frickenhaus S."/>
            <person name="Gonzalez K."/>
            <person name="Herman E.K."/>
            <person name="Lin Y.C."/>
            <person name="Napier J."/>
            <person name="Ogata H."/>
            <person name="Sarno A.F."/>
            <person name="Shmutz J."/>
            <person name="Schroeder D."/>
            <person name="de Vargas C."/>
            <person name="Verret F."/>
            <person name="von Dassow P."/>
            <person name="Valentin K."/>
            <person name="Van de Peer Y."/>
            <person name="Wheeler G."/>
            <person name="Dacks J.B."/>
            <person name="Delwiche C.F."/>
            <person name="Dyhrman S.T."/>
            <person name="Glockner G."/>
            <person name="John U."/>
            <person name="Richards T."/>
            <person name="Worden A.Z."/>
            <person name="Zhang X."/>
            <person name="Grigoriev I.V."/>
            <person name="Allen A.E."/>
            <person name="Bidle K."/>
            <person name="Borodovsky M."/>
            <person name="Bowler C."/>
            <person name="Brownlee C."/>
            <person name="Cock J.M."/>
            <person name="Elias M."/>
            <person name="Gladyshev V.N."/>
            <person name="Groth M."/>
            <person name="Guda C."/>
            <person name="Hadaegh A."/>
            <person name="Iglesias-Rodriguez M.D."/>
            <person name="Jenkins J."/>
            <person name="Jones B.M."/>
            <person name="Lawson T."/>
            <person name="Leese F."/>
            <person name="Lindquist E."/>
            <person name="Lobanov A."/>
            <person name="Lomsadze A."/>
            <person name="Malik S.B."/>
            <person name="Marsh M.E."/>
            <person name="Mackinder L."/>
            <person name="Mock T."/>
            <person name="Mueller-Roeber B."/>
            <person name="Pagarete A."/>
            <person name="Parker M."/>
            <person name="Probert I."/>
            <person name="Quesneville H."/>
            <person name="Raines C."/>
            <person name="Rensing S.A."/>
            <person name="Riano-Pachon D.M."/>
            <person name="Richier S."/>
            <person name="Rokitta S."/>
            <person name="Shiraiwa Y."/>
            <person name="Soanes D.M."/>
            <person name="van der Giezen M."/>
            <person name="Wahlund T.M."/>
            <person name="Williams B."/>
            <person name="Wilson W."/>
            <person name="Wolfe G."/>
            <person name="Wurch L.L."/>
        </authorList>
    </citation>
    <scope>NUCLEOTIDE SEQUENCE</scope>
</reference>
<keyword evidence="4" id="KW-1185">Reference proteome</keyword>
<dbReference type="HOGENOM" id="CLU_837922_0_0_1"/>
<dbReference type="PaxDb" id="2903-EOD25468"/>
<dbReference type="GeneID" id="17271014"/>
<sequence length="344" mass="38577">MSFRRFTPPDARSTRRGRSQLLGGTRRRTTLTIAALLAICYTLLTWPAAAAPLPGLHLEPRAAQLEERRYACIQGQCNVCRFGAGHLRGREALESEKSQQRVNGTFVSAAQLSAEGVRFLQVGGDWWNKCGDGWLNADMVFTRLPSGVVCEDWRTGRLIMRLVAGQGLPFADGSFDAVYSEHMFEHILPRDGNSAAFLAEAYRVLRPGGAPCPRCGTHWQGVSEQLQKRHTRHSATLNSRGLERSTGILRITTPDLDKRFPPMGGLGEPASAATVINNIFRNYEHRWIYDFDEMRRGRRRPAIKATEATGTARHQAGRRENPTRCWLEQEVREGESLYVSIVKM</sequence>
<evidence type="ECO:0000259" key="2">
    <source>
        <dbReference type="Pfam" id="PF08241"/>
    </source>
</evidence>
<reference evidence="3" key="2">
    <citation type="submission" date="2024-10" db="UniProtKB">
        <authorList>
            <consortium name="EnsemblProtists"/>
        </authorList>
    </citation>
    <scope>IDENTIFICATION</scope>
</reference>
<dbReference type="Proteomes" id="UP000013827">
    <property type="component" value="Unassembled WGS sequence"/>
</dbReference>
<dbReference type="InterPro" id="IPR013216">
    <property type="entry name" value="Methyltransf_11"/>
</dbReference>
<dbReference type="Gene3D" id="3.40.50.150">
    <property type="entry name" value="Vaccinia Virus protein VP39"/>
    <property type="match status" value="1"/>
</dbReference>
<accession>A0A0D3JPN3</accession>
<dbReference type="EnsemblProtists" id="EOD25468">
    <property type="protein sequence ID" value="EOD25468"/>
    <property type="gene ID" value="EMIHUDRAFT_237698"/>
</dbReference>
<feature type="domain" description="Methyltransferase type 11" evidence="2">
    <location>
        <begin position="165"/>
        <end position="209"/>
    </location>
</feature>
<dbReference type="SUPFAM" id="SSF53335">
    <property type="entry name" value="S-adenosyl-L-methionine-dependent methyltransferases"/>
    <property type="match status" value="1"/>
</dbReference>
<dbReference type="InterPro" id="IPR029063">
    <property type="entry name" value="SAM-dependent_MTases_sf"/>
</dbReference>
<dbReference type="Pfam" id="PF08241">
    <property type="entry name" value="Methyltransf_11"/>
    <property type="match status" value="1"/>
</dbReference>
<dbReference type="RefSeq" id="XP_005777897.1">
    <property type="nucleotide sequence ID" value="XM_005777840.1"/>
</dbReference>
<name>A0A0D3JPN3_EMIH1</name>
<dbReference type="AlphaFoldDB" id="A0A0D3JPN3"/>
<organism evidence="3 4">
    <name type="scientific">Emiliania huxleyi (strain CCMP1516)</name>
    <dbReference type="NCBI Taxonomy" id="280463"/>
    <lineage>
        <taxon>Eukaryota</taxon>
        <taxon>Haptista</taxon>
        <taxon>Haptophyta</taxon>
        <taxon>Prymnesiophyceae</taxon>
        <taxon>Isochrysidales</taxon>
        <taxon>Noelaerhabdaceae</taxon>
        <taxon>Emiliania</taxon>
    </lineage>
</organism>
<dbReference type="CDD" id="cd02440">
    <property type="entry name" value="AdoMet_MTases"/>
    <property type="match status" value="1"/>
</dbReference>
<proteinExistence type="predicted"/>
<dbReference type="KEGG" id="ehx:EMIHUDRAFT_237698"/>
<evidence type="ECO:0000313" key="3">
    <source>
        <dbReference type="EnsemblProtists" id="EOD25468"/>
    </source>
</evidence>
<evidence type="ECO:0000313" key="4">
    <source>
        <dbReference type="Proteomes" id="UP000013827"/>
    </source>
</evidence>
<dbReference type="GO" id="GO:0008757">
    <property type="term" value="F:S-adenosylmethionine-dependent methyltransferase activity"/>
    <property type="evidence" value="ECO:0007669"/>
    <property type="project" value="InterPro"/>
</dbReference>
<protein>
    <recommendedName>
        <fullName evidence="2">Methyltransferase type 11 domain-containing protein</fullName>
    </recommendedName>
</protein>
<feature type="region of interest" description="Disordered" evidence="1">
    <location>
        <begin position="1"/>
        <end position="22"/>
    </location>
</feature>